<dbReference type="GO" id="GO:0016787">
    <property type="term" value="F:hydrolase activity"/>
    <property type="evidence" value="ECO:0007669"/>
    <property type="project" value="UniProtKB-KW"/>
</dbReference>
<name>A0A2V5K6Z4_9BACL</name>
<dbReference type="PROSITE" id="PS00893">
    <property type="entry name" value="NUDIX_BOX"/>
    <property type="match status" value="1"/>
</dbReference>
<dbReference type="Proteomes" id="UP000247476">
    <property type="component" value="Unassembled WGS sequence"/>
</dbReference>
<evidence type="ECO:0000313" key="5">
    <source>
        <dbReference type="Proteomes" id="UP000247476"/>
    </source>
</evidence>
<dbReference type="PANTHER" id="PTHR43046">
    <property type="entry name" value="GDP-MANNOSE MANNOSYL HYDROLASE"/>
    <property type="match status" value="1"/>
</dbReference>
<proteinExistence type="predicted"/>
<comment type="caution">
    <text evidence="4">The sequence shown here is derived from an EMBL/GenBank/DDBJ whole genome shotgun (WGS) entry which is preliminary data.</text>
</comment>
<dbReference type="Pfam" id="PF00293">
    <property type="entry name" value="NUDIX"/>
    <property type="match status" value="1"/>
</dbReference>
<evidence type="ECO:0000259" key="3">
    <source>
        <dbReference type="PROSITE" id="PS51462"/>
    </source>
</evidence>
<dbReference type="AlphaFoldDB" id="A0A2V5K6Z4"/>
<dbReference type="InterPro" id="IPR020084">
    <property type="entry name" value="NUDIX_hydrolase_CS"/>
</dbReference>
<dbReference type="EMBL" id="QJVJ01000004">
    <property type="protein sequence ID" value="PYI55219.1"/>
    <property type="molecule type" value="Genomic_DNA"/>
</dbReference>
<evidence type="ECO:0000313" key="4">
    <source>
        <dbReference type="EMBL" id="PYI55219.1"/>
    </source>
</evidence>
<protein>
    <submittedName>
        <fullName evidence="4">NUDIX hydrolase</fullName>
    </submittedName>
</protein>
<comment type="cofactor">
    <cofactor evidence="1">
        <name>Mg(2+)</name>
        <dbReference type="ChEBI" id="CHEBI:18420"/>
    </cofactor>
</comment>
<accession>A0A2V5K6Z4</accession>
<feature type="domain" description="Nudix hydrolase" evidence="3">
    <location>
        <begin position="39"/>
        <end position="164"/>
    </location>
</feature>
<keyword evidence="5" id="KW-1185">Reference proteome</keyword>
<keyword evidence="2 4" id="KW-0378">Hydrolase</keyword>
<dbReference type="OrthoDB" id="9800077at2"/>
<dbReference type="InterPro" id="IPR015797">
    <property type="entry name" value="NUDIX_hydrolase-like_dom_sf"/>
</dbReference>
<organism evidence="4 5">
    <name type="scientific">Paenibacillus flagellatus</name>
    <dbReference type="NCBI Taxonomy" id="2211139"/>
    <lineage>
        <taxon>Bacteria</taxon>
        <taxon>Bacillati</taxon>
        <taxon>Bacillota</taxon>
        <taxon>Bacilli</taxon>
        <taxon>Bacillales</taxon>
        <taxon>Paenibacillaceae</taxon>
        <taxon>Paenibacillus</taxon>
    </lineage>
</organism>
<evidence type="ECO:0000256" key="2">
    <source>
        <dbReference type="ARBA" id="ARBA00022801"/>
    </source>
</evidence>
<dbReference type="Gene3D" id="3.90.79.10">
    <property type="entry name" value="Nucleoside Triphosphate Pyrophosphohydrolase"/>
    <property type="match status" value="1"/>
</dbReference>
<reference evidence="4 5" key="1">
    <citation type="submission" date="2018-05" db="EMBL/GenBank/DDBJ databases">
        <title>Paenibacillus flagellatus sp. nov., isolated from selenium mineral soil.</title>
        <authorList>
            <person name="Dai X."/>
        </authorList>
    </citation>
    <scope>NUCLEOTIDE SEQUENCE [LARGE SCALE GENOMIC DNA]</scope>
    <source>
        <strain evidence="4 5">DXL2</strain>
    </source>
</reference>
<sequence length="191" mass="21144">MTTVRYCSTCGTKLETRTIDGVERLACSSPDCSFVHWGSYSVGVGALLVRDGKVLLVRRAQEPGKGYWTNPGGYIEQHEPIETTIEREVEEEAGVVARAAGIVAVRDQPRDVHNVYIAFAMEYVSGEPKPDNREVDAAGFFGPEEMAEMNVAPFTRWLVDVALNGRSDGLERDERTELPIRHAGLFKVATR</sequence>
<dbReference type="PROSITE" id="PS51462">
    <property type="entry name" value="NUDIX"/>
    <property type="match status" value="1"/>
</dbReference>
<dbReference type="InterPro" id="IPR000086">
    <property type="entry name" value="NUDIX_hydrolase_dom"/>
</dbReference>
<dbReference type="PANTHER" id="PTHR43046:SF14">
    <property type="entry name" value="MUTT_NUDIX FAMILY PROTEIN"/>
    <property type="match status" value="1"/>
</dbReference>
<evidence type="ECO:0000256" key="1">
    <source>
        <dbReference type="ARBA" id="ARBA00001946"/>
    </source>
</evidence>
<gene>
    <name evidence="4" type="ORF">DLM86_11910</name>
</gene>
<dbReference type="RefSeq" id="WP_110840214.1">
    <property type="nucleotide sequence ID" value="NZ_QJVJ01000004.1"/>
</dbReference>
<dbReference type="SUPFAM" id="SSF55811">
    <property type="entry name" value="Nudix"/>
    <property type="match status" value="1"/>
</dbReference>